<reference evidence="1" key="2">
    <citation type="journal article" date="2015" name="Fish Shellfish Immunol.">
        <title>Early steps in the European eel (Anguilla anguilla)-Vibrio vulnificus interaction in the gills: Role of the RtxA13 toxin.</title>
        <authorList>
            <person name="Callol A."/>
            <person name="Pajuelo D."/>
            <person name="Ebbesson L."/>
            <person name="Teles M."/>
            <person name="MacKenzie S."/>
            <person name="Amaro C."/>
        </authorList>
    </citation>
    <scope>NUCLEOTIDE SEQUENCE</scope>
</reference>
<dbReference type="AlphaFoldDB" id="A0A0E9PPP5"/>
<sequence length="29" mass="3299">MGNTILVGVRLPQAANIINLFDKFNTYQF</sequence>
<organism evidence="1">
    <name type="scientific">Anguilla anguilla</name>
    <name type="common">European freshwater eel</name>
    <name type="synonym">Muraena anguilla</name>
    <dbReference type="NCBI Taxonomy" id="7936"/>
    <lineage>
        <taxon>Eukaryota</taxon>
        <taxon>Metazoa</taxon>
        <taxon>Chordata</taxon>
        <taxon>Craniata</taxon>
        <taxon>Vertebrata</taxon>
        <taxon>Euteleostomi</taxon>
        <taxon>Actinopterygii</taxon>
        <taxon>Neopterygii</taxon>
        <taxon>Teleostei</taxon>
        <taxon>Anguilliformes</taxon>
        <taxon>Anguillidae</taxon>
        <taxon>Anguilla</taxon>
    </lineage>
</organism>
<name>A0A0E9PPP5_ANGAN</name>
<dbReference type="EMBL" id="GBXM01102093">
    <property type="protein sequence ID" value="JAH06484.1"/>
    <property type="molecule type" value="Transcribed_RNA"/>
</dbReference>
<reference evidence="1" key="1">
    <citation type="submission" date="2014-11" db="EMBL/GenBank/DDBJ databases">
        <authorList>
            <person name="Amaro Gonzalez C."/>
        </authorList>
    </citation>
    <scope>NUCLEOTIDE SEQUENCE</scope>
</reference>
<accession>A0A0E9PPP5</accession>
<protein>
    <submittedName>
        <fullName evidence="1">Uncharacterized protein</fullName>
    </submittedName>
</protein>
<proteinExistence type="predicted"/>
<evidence type="ECO:0000313" key="1">
    <source>
        <dbReference type="EMBL" id="JAH06484.1"/>
    </source>
</evidence>